<dbReference type="AlphaFoldDB" id="A0AA39X7J9"/>
<reference evidence="2" key="1">
    <citation type="submission" date="2023-06" db="EMBL/GenBank/DDBJ databases">
        <title>Genome-scale phylogeny and comparative genomics of the fungal order Sordariales.</title>
        <authorList>
            <consortium name="Lawrence Berkeley National Laboratory"/>
            <person name="Hensen N."/>
            <person name="Bonometti L."/>
            <person name="Westerberg I."/>
            <person name="Brannstrom I.O."/>
            <person name="Guillou S."/>
            <person name="Cros-Aarteil S."/>
            <person name="Calhoun S."/>
            <person name="Haridas S."/>
            <person name="Kuo A."/>
            <person name="Mondo S."/>
            <person name="Pangilinan J."/>
            <person name="Riley R."/>
            <person name="LaButti K."/>
            <person name="Andreopoulos B."/>
            <person name="Lipzen A."/>
            <person name="Chen C."/>
            <person name="Yanf M."/>
            <person name="Daum C."/>
            <person name="Ng V."/>
            <person name="Clum A."/>
            <person name="Steindorff A."/>
            <person name="Ohm R."/>
            <person name="Martin F."/>
            <person name="Silar P."/>
            <person name="Natvig D."/>
            <person name="Lalanne C."/>
            <person name="Gautier V."/>
            <person name="Ament-velasquez S.L."/>
            <person name="Kruys A."/>
            <person name="Hutchinson M.I."/>
            <person name="Powell A.J."/>
            <person name="Barry K."/>
            <person name="Miller A.N."/>
            <person name="Grigoriev I.V."/>
            <person name="Debuchy R."/>
            <person name="Gladieux P."/>
            <person name="Thoren M.H."/>
            <person name="Johannesson H."/>
        </authorList>
    </citation>
    <scope>NUCLEOTIDE SEQUENCE</scope>
    <source>
        <strain evidence="2">SMH3391-2</strain>
    </source>
</reference>
<feature type="compositionally biased region" description="Basic and acidic residues" evidence="1">
    <location>
        <begin position="180"/>
        <end position="198"/>
    </location>
</feature>
<evidence type="ECO:0000313" key="3">
    <source>
        <dbReference type="Proteomes" id="UP001174934"/>
    </source>
</evidence>
<keyword evidence="3" id="KW-1185">Reference proteome</keyword>
<feature type="compositionally biased region" description="Basic and acidic residues" evidence="1">
    <location>
        <begin position="130"/>
        <end position="140"/>
    </location>
</feature>
<comment type="caution">
    <text evidence="2">The sequence shown here is derived from an EMBL/GenBank/DDBJ whole genome shotgun (WGS) entry which is preliminary data.</text>
</comment>
<protein>
    <submittedName>
        <fullName evidence="2">Uncharacterized protein</fullName>
    </submittedName>
</protein>
<evidence type="ECO:0000313" key="2">
    <source>
        <dbReference type="EMBL" id="KAK0628779.1"/>
    </source>
</evidence>
<feature type="compositionally biased region" description="Basic residues" evidence="1">
    <location>
        <begin position="143"/>
        <end position="167"/>
    </location>
</feature>
<accession>A0AA39X7J9</accession>
<name>A0AA39X7J9_9PEZI</name>
<organism evidence="2 3">
    <name type="scientific">Bombardia bombarda</name>
    <dbReference type="NCBI Taxonomy" id="252184"/>
    <lineage>
        <taxon>Eukaryota</taxon>
        <taxon>Fungi</taxon>
        <taxon>Dikarya</taxon>
        <taxon>Ascomycota</taxon>
        <taxon>Pezizomycotina</taxon>
        <taxon>Sordariomycetes</taxon>
        <taxon>Sordariomycetidae</taxon>
        <taxon>Sordariales</taxon>
        <taxon>Lasiosphaeriaceae</taxon>
        <taxon>Bombardia</taxon>
    </lineage>
</organism>
<dbReference type="Proteomes" id="UP001174934">
    <property type="component" value="Unassembled WGS sequence"/>
</dbReference>
<gene>
    <name evidence="2" type="ORF">B0T17DRAFT_614654</name>
</gene>
<evidence type="ECO:0000256" key="1">
    <source>
        <dbReference type="SAM" id="MobiDB-lite"/>
    </source>
</evidence>
<dbReference type="EMBL" id="JAULSR010000002">
    <property type="protein sequence ID" value="KAK0628779.1"/>
    <property type="molecule type" value="Genomic_DNA"/>
</dbReference>
<sequence>MTTAFIGYQHPKNRLTEGRTKEYPVDPICYHSHLLGCPKLDYALVPLKNDLSFWGKRLNTVEAPPMPGHERARTIYIRRTASIPKTKTNVLVVVHDWRHSRFDIVERAILHPAESFPLVTLRETQEQPWTDDRPKPEKLPKQQPKKHQAQRKKTTRRLSKKQHRRQAIIRSEKELEEQKDEVPQDEDKKNEVPEEKYLKQNANPKPNWQYHDWGAVVIDEKTGDLYGHITGDHDRMTTDDYWYNPATLAPIQEVLSDLSRRTNAKVALASSGGLQCTLRPRS</sequence>
<proteinExistence type="predicted"/>
<feature type="region of interest" description="Disordered" evidence="1">
    <location>
        <begin position="121"/>
        <end position="205"/>
    </location>
</feature>